<dbReference type="RefSeq" id="WP_027048494.1">
    <property type="nucleotide sequence ID" value="NZ_CP025257.1"/>
</dbReference>
<dbReference type="SMART" id="SM00331">
    <property type="entry name" value="PP2C_SIG"/>
    <property type="match status" value="1"/>
</dbReference>
<evidence type="ECO:0000313" key="3">
    <source>
        <dbReference type="Proteomes" id="UP000233419"/>
    </source>
</evidence>
<evidence type="ECO:0000259" key="1">
    <source>
        <dbReference type="PROSITE" id="PS51746"/>
    </source>
</evidence>
<dbReference type="Proteomes" id="UP000233419">
    <property type="component" value="Chromosome"/>
</dbReference>
<dbReference type="InterPro" id="IPR015655">
    <property type="entry name" value="PP2C"/>
</dbReference>
<keyword evidence="3" id="KW-1185">Reference proteome</keyword>
<dbReference type="SMART" id="SM00332">
    <property type="entry name" value="PP2Cc"/>
    <property type="match status" value="1"/>
</dbReference>
<protein>
    <submittedName>
        <fullName evidence="2">Serine/threonine-protein phosphatase</fullName>
    </submittedName>
</protein>
<dbReference type="CDD" id="cd00143">
    <property type="entry name" value="PP2Cc"/>
    <property type="match status" value="1"/>
</dbReference>
<dbReference type="PANTHER" id="PTHR13832:SF827">
    <property type="entry name" value="PROTEIN PHOSPHATASE 1L"/>
    <property type="match status" value="1"/>
</dbReference>
<organism evidence="2 3">
    <name type="scientific">Mesoplasma syrphidae</name>
    <dbReference type="NCBI Taxonomy" id="225999"/>
    <lineage>
        <taxon>Bacteria</taxon>
        <taxon>Bacillati</taxon>
        <taxon>Mycoplasmatota</taxon>
        <taxon>Mollicutes</taxon>
        <taxon>Entomoplasmatales</taxon>
        <taxon>Entomoplasmataceae</taxon>
        <taxon>Mesoplasma</taxon>
    </lineage>
</organism>
<dbReference type="KEGG" id="msyr:CXP39_01035"/>
<feature type="domain" description="PPM-type phosphatase" evidence="1">
    <location>
        <begin position="4"/>
        <end position="251"/>
    </location>
</feature>
<dbReference type="InterPro" id="IPR036457">
    <property type="entry name" value="PPM-type-like_dom_sf"/>
</dbReference>
<evidence type="ECO:0000313" key="2">
    <source>
        <dbReference type="EMBL" id="AUF83390.1"/>
    </source>
</evidence>
<dbReference type="Pfam" id="PF13672">
    <property type="entry name" value="PP2C_2"/>
    <property type="match status" value="1"/>
</dbReference>
<proteinExistence type="predicted"/>
<dbReference type="PANTHER" id="PTHR13832">
    <property type="entry name" value="PROTEIN PHOSPHATASE 2C"/>
    <property type="match status" value="1"/>
</dbReference>
<name>A0A2K9BUK2_9MOLU</name>
<reference evidence="2 3" key="1">
    <citation type="submission" date="2017-12" db="EMBL/GenBank/DDBJ databases">
        <title>Mesoplasma syrphidae YJS, Complete Genome.</title>
        <authorList>
            <person name="Knight T.F."/>
            <person name="Citino T."/>
            <person name="Rubinstein R."/>
            <person name="Neuschaefer Z."/>
        </authorList>
    </citation>
    <scope>NUCLEOTIDE SEQUENCE [LARGE SCALE GENOMIC DNA]</scope>
    <source>
        <strain evidence="2 3">YJS</strain>
    </source>
</reference>
<dbReference type="PROSITE" id="PS51746">
    <property type="entry name" value="PPM_2"/>
    <property type="match status" value="1"/>
</dbReference>
<dbReference type="SUPFAM" id="SSF81606">
    <property type="entry name" value="PP2C-like"/>
    <property type="match status" value="1"/>
</dbReference>
<dbReference type="EMBL" id="CP025257">
    <property type="protein sequence ID" value="AUF83390.1"/>
    <property type="molecule type" value="Genomic_DNA"/>
</dbReference>
<dbReference type="Gene3D" id="3.60.40.10">
    <property type="entry name" value="PPM-type phosphatase domain"/>
    <property type="match status" value="1"/>
</dbReference>
<dbReference type="OrthoDB" id="9801841at2"/>
<dbReference type="AlphaFoldDB" id="A0A2K9BUK2"/>
<dbReference type="GO" id="GO:0004722">
    <property type="term" value="F:protein serine/threonine phosphatase activity"/>
    <property type="evidence" value="ECO:0007669"/>
    <property type="project" value="InterPro"/>
</dbReference>
<dbReference type="InterPro" id="IPR001932">
    <property type="entry name" value="PPM-type_phosphatase-like_dom"/>
</dbReference>
<accession>A0A2K9BUK2</accession>
<gene>
    <name evidence="2" type="ORF">CXP39_01035</name>
</gene>
<sequence>MKYKAFKMTDKGNFRKNNQDYSSFVKNKAGDFFAIVCDGMGGHAHGEIASKIAVDKFVEIFNNASFKNQNKEWINRWLRLAIEDILVSMKIYAELNPEAKDMGTTLTAILFTEKKGYVINIGDSRTHKFQNNKIYNITKDQNLWNATTEEERNEIDLHKRYGDRFNEVTYWKVLTSALGPTKSLKIDTYIINEPQGLYFLTTDGVHDYIDDETAIEILSSDMKSKKKCADLIDLAKSNFSTDNLTILMLEVEENERK</sequence>